<comment type="caution">
    <text evidence="1">The sequence shown here is derived from an EMBL/GenBank/DDBJ whole genome shotgun (WGS) entry which is preliminary data.</text>
</comment>
<proteinExistence type="predicted"/>
<dbReference type="EMBL" id="BLKT01000003">
    <property type="protein sequence ID" value="GFG56750.1"/>
    <property type="molecule type" value="Genomic_DNA"/>
</dbReference>
<reference evidence="1 2" key="1">
    <citation type="journal article" date="2019" name="Emerg. Microbes Infect.">
        <title>Comprehensive subspecies identification of 175 nontuberculous mycobacteria species based on 7547 genomic profiles.</title>
        <authorList>
            <person name="Matsumoto Y."/>
            <person name="Kinjo T."/>
            <person name="Motooka D."/>
            <person name="Nabeya D."/>
            <person name="Jung N."/>
            <person name="Uechi K."/>
            <person name="Horii T."/>
            <person name="Iida T."/>
            <person name="Fujita J."/>
            <person name="Nakamura S."/>
        </authorList>
    </citation>
    <scope>NUCLEOTIDE SEQUENCE [LARGE SCALE GENOMIC DNA]</scope>
    <source>
        <strain evidence="1 2">JCM 13392</strain>
    </source>
</reference>
<protein>
    <submittedName>
        <fullName evidence="1">Uncharacterized protein</fullName>
    </submittedName>
</protein>
<dbReference type="RefSeq" id="WP_264034297.1">
    <property type="nucleotide sequence ID" value="NZ_BAAAMC010000009.1"/>
</dbReference>
<organism evidence="1 2">
    <name type="scientific">Mycolicibacterium murale</name>
    <dbReference type="NCBI Taxonomy" id="182220"/>
    <lineage>
        <taxon>Bacteria</taxon>
        <taxon>Bacillati</taxon>
        <taxon>Actinomycetota</taxon>
        <taxon>Actinomycetes</taxon>
        <taxon>Mycobacteriales</taxon>
        <taxon>Mycobacteriaceae</taxon>
        <taxon>Mycolicibacterium</taxon>
    </lineage>
</organism>
<name>A0A7I9WHI1_9MYCO</name>
<keyword evidence="2" id="KW-1185">Reference proteome</keyword>
<evidence type="ECO:0000313" key="2">
    <source>
        <dbReference type="Proteomes" id="UP000465241"/>
    </source>
</evidence>
<sequence>MKQFVTFAFLAIVALGITLIALAHGTFSVISAPVASARIESHSA</sequence>
<dbReference type="AlphaFoldDB" id="A0A7I9WHI1"/>
<dbReference type="Proteomes" id="UP000465241">
    <property type="component" value="Unassembled WGS sequence"/>
</dbReference>
<evidence type="ECO:0000313" key="1">
    <source>
        <dbReference type="EMBL" id="GFG56750.1"/>
    </source>
</evidence>
<accession>A0A7I9WHI1</accession>
<gene>
    <name evidence="1" type="ORF">MMUR_08860</name>
</gene>